<dbReference type="Gene3D" id="3.90.550.10">
    <property type="entry name" value="Spore Coat Polysaccharide Biosynthesis Protein SpsA, Chain A"/>
    <property type="match status" value="1"/>
</dbReference>
<keyword evidence="2 3" id="KW-0548">Nucleotidyltransferase</keyword>
<evidence type="ECO:0000313" key="3">
    <source>
        <dbReference type="EMBL" id="PXX06039.1"/>
    </source>
</evidence>
<protein>
    <submittedName>
        <fullName evidence="3">2-C-methyl-D-erythritol 4-phosphate cytidylyltransferase</fullName>
    </submittedName>
</protein>
<name>A0A318HP94_9MYCO</name>
<dbReference type="AlphaFoldDB" id="A0A318HP94"/>
<dbReference type="InterPro" id="IPR029044">
    <property type="entry name" value="Nucleotide-diphossugar_trans"/>
</dbReference>
<dbReference type="EMBL" id="QJJU01000015">
    <property type="protein sequence ID" value="PXX06039.1"/>
    <property type="molecule type" value="Genomic_DNA"/>
</dbReference>
<keyword evidence="1 3" id="KW-0808">Transferase</keyword>
<reference evidence="3 4" key="2">
    <citation type="submission" date="2018-06" db="EMBL/GenBank/DDBJ databases">
        <title>Sequencing of bacterial isolates from soil warming experiment in Harvard Forest, Massachusetts, USA.</title>
        <authorList>
            <person name="Deangelis K.PhD."/>
        </authorList>
    </citation>
    <scope>NUCLEOTIDE SEQUENCE [LARGE SCALE GENOMIC DNA]</scope>
    <source>
        <strain evidence="3 4">GAS496</strain>
    </source>
</reference>
<dbReference type="Proteomes" id="UP000247781">
    <property type="component" value="Unassembled WGS sequence"/>
</dbReference>
<comment type="caution">
    <text evidence="3">The sequence shown here is derived from an EMBL/GenBank/DDBJ whole genome shotgun (WGS) entry which is preliminary data.</text>
</comment>
<dbReference type="GO" id="GO:0050518">
    <property type="term" value="F:2-C-methyl-D-erythritol 4-phosphate cytidylyltransferase activity"/>
    <property type="evidence" value="ECO:0007669"/>
    <property type="project" value="TreeGrafter"/>
</dbReference>
<dbReference type="Pfam" id="PF01128">
    <property type="entry name" value="IspD"/>
    <property type="match status" value="1"/>
</dbReference>
<organism evidence="3 4">
    <name type="scientific">Mycolicibacterium moriokaense</name>
    <dbReference type="NCBI Taxonomy" id="39691"/>
    <lineage>
        <taxon>Bacteria</taxon>
        <taxon>Bacillati</taxon>
        <taxon>Actinomycetota</taxon>
        <taxon>Actinomycetes</taxon>
        <taxon>Mycobacteriales</taxon>
        <taxon>Mycobacteriaceae</taxon>
        <taxon>Mycolicibacterium</taxon>
    </lineage>
</organism>
<dbReference type="PANTHER" id="PTHR32125">
    <property type="entry name" value="2-C-METHYL-D-ERYTHRITOL 4-PHOSPHATE CYTIDYLYLTRANSFERASE, CHLOROPLASTIC"/>
    <property type="match status" value="1"/>
</dbReference>
<dbReference type="InterPro" id="IPR050088">
    <property type="entry name" value="IspD/TarI_cytidylyltransf_bact"/>
</dbReference>
<dbReference type="RefSeq" id="WP_110318091.1">
    <property type="nucleotide sequence ID" value="NZ_QJJU01000015.1"/>
</dbReference>
<gene>
    <name evidence="3" type="ORF">C8E89_11587</name>
</gene>
<dbReference type="PANTHER" id="PTHR32125:SF4">
    <property type="entry name" value="2-C-METHYL-D-ERYTHRITOL 4-PHOSPHATE CYTIDYLYLTRANSFERASE, CHLOROPLASTIC"/>
    <property type="match status" value="1"/>
</dbReference>
<keyword evidence="4" id="KW-1185">Reference proteome</keyword>
<proteinExistence type="predicted"/>
<evidence type="ECO:0000256" key="1">
    <source>
        <dbReference type="ARBA" id="ARBA00022679"/>
    </source>
</evidence>
<dbReference type="SUPFAM" id="SSF53448">
    <property type="entry name" value="Nucleotide-diphospho-sugar transferases"/>
    <property type="match status" value="1"/>
</dbReference>
<dbReference type="OrthoDB" id="9802561at2"/>
<reference evidence="4" key="1">
    <citation type="submission" date="2018-05" db="EMBL/GenBank/DDBJ databases">
        <authorList>
            <person name="Deangelis K."/>
            <person name="Huntemann M."/>
            <person name="Clum A."/>
            <person name="Pillay M."/>
            <person name="Palaniappan K."/>
            <person name="Varghese N."/>
            <person name="Mikhailova N."/>
            <person name="Stamatis D."/>
            <person name="Reddy T."/>
            <person name="Daum C."/>
            <person name="Shapiro N."/>
            <person name="Ivanova N."/>
            <person name="Kyrpides N."/>
            <person name="Woyke T."/>
        </authorList>
    </citation>
    <scope>NUCLEOTIDE SEQUENCE [LARGE SCALE GENOMIC DNA]</scope>
    <source>
        <strain evidence="4">GAS496</strain>
    </source>
</reference>
<evidence type="ECO:0000256" key="2">
    <source>
        <dbReference type="ARBA" id="ARBA00022695"/>
    </source>
</evidence>
<evidence type="ECO:0000313" key="4">
    <source>
        <dbReference type="Proteomes" id="UP000247781"/>
    </source>
</evidence>
<sequence>MTVDLAAVVPLPAMYVDNVAAAVDRLAGEAPLARVVRTMRGTAVVAVAEPLVGAVRESLAAHGLSAVGVAVAAHPGSRAQCLAAGLDYLEDRSRHVLIYDIRRPLAPDGVRERVIAALQAGSPVVMPALAVTDSVKAVDVHGSVTGTLDRSMLRAVQYPRGFSVDQLSQLLAGRAEDEFDELDESLRTGAPITIVDGDADAFAVELPRDAAFVEAIIACRPSGG</sequence>
<accession>A0A318HP94</accession>
<dbReference type="InterPro" id="IPR034683">
    <property type="entry name" value="IspD/TarI"/>
</dbReference>